<protein>
    <recommendedName>
        <fullName evidence="9">Major facilitator superfamily (MFS) profile domain-containing protein</fullName>
    </recommendedName>
</protein>
<evidence type="ECO:0000256" key="2">
    <source>
        <dbReference type="ARBA" id="ARBA00009598"/>
    </source>
</evidence>
<keyword evidence="7 8" id="KW-0472">Membrane</keyword>
<feature type="domain" description="Major facilitator superfamily (MFS) profile" evidence="9">
    <location>
        <begin position="7"/>
        <end position="406"/>
    </location>
</feature>
<evidence type="ECO:0000256" key="7">
    <source>
        <dbReference type="ARBA" id="ARBA00023136"/>
    </source>
</evidence>
<organism evidence="10 11">
    <name type="scientific">Gryllus longicercus</name>
    <dbReference type="NCBI Taxonomy" id="2509291"/>
    <lineage>
        <taxon>Eukaryota</taxon>
        <taxon>Metazoa</taxon>
        <taxon>Ecdysozoa</taxon>
        <taxon>Arthropoda</taxon>
        <taxon>Hexapoda</taxon>
        <taxon>Insecta</taxon>
        <taxon>Pterygota</taxon>
        <taxon>Neoptera</taxon>
        <taxon>Polyneoptera</taxon>
        <taxon>Orthoptera</taxon>
        <taxon>Ensifera</taxon>
        <taxon>Gryllidea</taxon>
        <taxon>Grylloidea</taxon>
        <taxon>Gryllidae</taxon>
        <taxon>Gryllinae</taxon>
        <taxon>Gryllus</taxon>
    </lineage>
</organism>
<feature type="transmembrane region" description="Helical" evidence="8">
    <location>
        <begin position="101"/>
        <end position="124"/>
    </location>
</feature>
<dbReference type="InterPro" id="IPR036259">
    <property type="entry name" value="MFS_trans_sf"/>
</dbReference>
<feature type="transmembrane region" description="Helical" evidence="8">
    <location>
        <begin position="216"/>
        <end position="237"/>
    </location>
</feature>
<evidence type="ECO:0000313" key="11">
    <source>
        <dbReference type="Proteomes" id="UP001378592"/>
    </source>
</evidence>
<evidence type="ECO:0000256" key="6">
    <source>
        <dbReference type="ARBA" id="ARBA00022989"/>
    </source>
</evidence>
<sequence>MARLKVLQVLIFVSVWVFYAATYLIRKPLGVIKVGMEEELNFSKTQLGWMDTAVMLPYSLVQMSFGTAADNIGPRRTVTACLALTGMSMMFFGSWSSYPVFLLLLLLSGVTQAPAWPACCKCLAAWFPDKNQNTVFGFMSTSAYGGSMIATAIAVYLYNYYGWRFVYLPLSLAVLGLSCVAWFCLKMPEDYMLTIPGKTVAPERVGTKSKPSILELWRIPMVSELAIAMMCLKLVRYSMYLWLPVYLMKALNMSPSVTGILSVMFDIGGMAGSAILGYAADKHSSLFHTWLAVVGSTLCFIFFLLTATWGTTYNAVLLLLAGACICGPDALLGGSAAVAIGEKDGRNAGAAVAGLVNGFGSLGGVLEGPLVGCITEMYGWNTMFLLIIALLLIGSFSVLRAFIIQKRQIYLNNVIALADAE</sequence>
<dbReference type="Gene3D" id="1.20.1250.20">
    <property type="entry name" value="MFS general substrate transporter like domains"/>
    <property type="match status" value="2"/>
</dbReference>
<evidence type="ECO:0000256" key="5">
    <source>
        <dbReference type="ARBA" id="ARBA00022692"/>
    </source>
</evidence>
<keyword evidence="4" id="KW-0762">Sugar transport</keyword>
<feature type="transmembrane region" description="Helical" evidence="8">
    <location>
        <begin position="257"/>
        <end position="278"/>
    </location>
</feature>
<comment type="subcellular location">
    <subcellularLocation>
        <location evidence="1">Membrane</location>
        <topology evidence="1">Multi-pass membrane protein</topology>
    </subcellularLocation>
</comment>
<feature type="transmembrane region" description="Helical" evidence="8">
    <location>
        <begin position="315"/>
        <end position="341"/>
    </location>
</feature>
<evidence type="ECO:0000256" key="3">
    <source>
        <dbReference type="ARBA" id="ARBA00022448"/>
    </source>
</evidence>
<proteinExistence type="inferred from homology"/>
<gene>
    <name evidence="10" type="ORF">R5R35_001410</name>
</gene>
<evidence type="ECO:0000256" key="4">
    <source>
        <dbReference type="ARBA" id="ARBA00022597"/>
    </source>
</evidence>
<dbReference type="EMBL" id="JAZDUA010000153">
    <property type="protein sequence ID" value="KAK7866195.1"/>
    <property type="molecule type" value="Genomic_DNA"/>
</dbReference>
<dbReference type="InterPro" id="IPR020846">
    <property type="entry name" value="MFS_dom"/>
</dbReference>
<feature type="transmembrane region" description="Helical" evidence="8">
    <location>
        <begin position="165"/>
        <end position="185"/>
    </location>
</feature>
<dbReference type="InterPro" id="IPR011701">
    <property type="entry name" value="MFS"/>
</dbReference>
<dbReference type="AlphaFoldDB" id="A0AAN9VQD3"/>
<dbReference type="SUPFAM" id="SSF103473">
    <property type="entry name" value="MFS general substrate transporter"/>
    <property type="match status" value="1"/>
</dbReference>
<keyword evidence="6 8" id="KW-1133">Transmembrane helix</keyword>
<dbReference type="Proteomes" id="UP001378592">
    <property type="component" value="Unassembled WGS sequence"/>
</dbReference>
<dbReference type="Pfam" id="PF07690">
    <property type="entry name" value="MFS_1"/>
    <property type="match status" value="1"/>
</dbReference>
<keyword evidence="3" id="KW-0813">Transport</keyword>
<dbReference type="GO" id="GO:0016020">
    <property type="term" value="C:membrane"/>
    <property type="evidence" value="ECO:0007669"/>
    <property type="project" value="UniProtKB-SubCell"/>
</dbReference>
<dbReference type="PIRSF" id="PIRSF002808">
    <property type="entry name" value="Hexose_phosphate_transp"/>
    <property type="match status" value="1"/>
</dbReference>
<accession>A0AAN9VQD3</accession>
<evidence type="ECO:0000313" key="10">
    <source>
        <dbReference type="EMBL" id="KAK7866195.1"/>
    </source>
</evidence>
<dbReference type="PROSITE" id="PS50850">
    <property type="entry name" value="MFS"/>
    <property type="match status" value="1"/>
</dbReference>
<comment type="similarity">
    <text evidence="2">Belongs to the major facilitator superfamily. Organophosphate:Pi antiporter (OPA) (TC 2.A.1.4) family.</text>
</comment>
<dbReference type="PANTHER" id="PTHR43184:SF30">
    <property type="entry name" value="MFS DOMAIN-CONTAINING PROTEIN"/>
    <property type="match status" value="1"/>
</dbReference>
<evidence type="ECO:0000259" key="9">
    <source>
        <dbReference type="PROSITE" id="PS50850"/>
    </source>
</evidence>
<keyword evidence="11" id="KW-1185">Reference proteome</keyword>
<feature type="transmembrane region" description="Helical" evidence="8">
    <location>
        <begin position="348"/>
        <end position="366"/>
    </location>
</feature>
<feature type="transmembrane region" description="Helical" evidence="8">
    <location>
        <begin position="290"/>
        <end position="309"/>
    </location>
</feature>
<evidence type="ECO:0000256" key="1">
    <source>
        <dbReference type="ARBA" id="ARBA00004141"/>
    </source>
</evidence>
<keyword evidence="5 8" id="KW-0812">Transmembrane</keyword>
<evidence type="ECO:0000256" key="8">
    <source>
        <dbReference type="SAM" id="Phobius"/>
    </source>
</evidence>
<feature type="transmembrane region" description="Helical" evidence="8">
    <location>
        <begin position="7"/>
        <end position="26"/>
    </location>
</feature>
<reference evidence="10 11" key="1">
    <citation type="submission" date="2024-03" db="EMBL/GenBank/DDBJ databases">
        <title>The genome assembly and annotation of the cricket Gryllus longicercus Weissman &amp; Gray.</title>
        <authorList>
            <person name="Szrajer S."/>
            <person name="Gray D."/>
            <person name="Ylla G."/>
        </authorList>
    </citation>
    <scope>NUCLEOTIDE SEQUENCE [LARGE SCALE GENOMIC DNA]</scope>
    <source>
        <strain evidence="10">DAG 2021-001</strain>
        <tissue evidence="10">Whole body minus gut</tissue>
    </source>
</reference>
<comment type="caution">
    <text evidence="10">The sequence shown here is derived from an EMBL/GenBank/DDBJ whole genome shotgun (WGS) entry which is preliminary data.</text>
</comment>
<dbReference type="InterPro" id="IPR000849">
    <property type="entry name" value="Sugar_P_transporter"/>
</dbReference>
<feature type="transmembrane region" description="Helical" evidence="8">
    <location>
        <begin position="378"/>
        <end position="403"/>
    </location>
</feature>
<feature type="transmembrane region" description="Helical" evidence="8">
    <location>
        <begin position="136"/>
        <end position="159"/>
    </location>
</feature>
<name>A0AAN9VQD3_9ORTH</name>
<dbReference type="GO" id="GO:0022857">
    <property type="term" value="F:transmembrane transporter activity"/>
    <property type="evidence" value="ECO:0007669"/>
    <property type="project" value="InterPro"/>
</dbReference>
<dbReference type="PANTHER" id="PTHR43184">
    <property type="entry name" value="MAJOR FACILITATOR SUPERFAMILY TRANSPORTER 16, ISOFORM B"/>
    <property type="match status" value="1"/>
</dbReference>